<feature type="domain" description="TF-B3" evidence="6">
    <location>
        <begin position="101"/>
        <end position="204"/>
    </location>
</feature>
<proteinExistence type="predicted"/>
<dbReference type="Gene3D" id="2.40.330.10">
    <property type="entry name" value="DNA-binding pseudobarrel domain"/>
    <property type="match status" value="1"/>
</dbReference>
<evidence type="ECO:0000256" key="1">
    <source>
        <dbReference type="ARBA" id="ARBA00004123"/>
    </source>
</evidence>
<evidence type="ECO:0000256" key="2">
    <source>
        <dbReference type="ARBA" id="ARBA00023015"/>
    </source>
</evidence>
<comment type="caution">
    <text evidence="7">The sequence shown here is derived from an EMBL/GenBank/DDBJ whole genome shotgun (WGS) entry which is preliminary data.</text>
</comment>
<dbReference type="AlphaFoldDB" id="A0A8J5Z3Z2"/>
<dbReference type="OrthoDB" id="1002319at2759"/>
<evidence type="ECO:0000259" key="6">
    <source>
        <dbReference type="PROSITE" id="PS50863"/>
    </source>
</evidence>
<protein>
    <recommendedName>
        <fullName evidence="6">TF-B3 domain-containing protein</fullName>
    </recommendedName>
</protein>
<evidence type="ECO:0000313" key="8">
    <source>
        <dbReference type="Proteomes" id="UP000701853"/>
    </source>
</evidence>
<evidence type="ECO:0000256" key="3">
    <source>
        <dbReference type="ARBA" id="ARBA00023125"/>
    </source>
</evidence>
<gene>
    <name evidence="7" type="ORF">CXB51_003733</name>
</gene>
<comment type="subcellular location">
    <subcellularLocation>
        <location evidence="1">Nucleus</location>
    </subcellularLocation>
</comment>
<sequence length="250" mass="27849">MAGYYGGAVPYSPCTKCKLEDGSSYYMVEVGREIHFLGINAMACASGSTADEHVIAHHHQGLSLAWIQKSCNNNFLRTSIGSATLCIHILHPAIMAAHSKIVFSKLLTDTDINKRLAVPSASQSSFPPFNGGHALIFRFLHRTRFWPILYSIRTKGYNKPVFSGRLWRNFVIYNNLNVGDRFTLYQVQVEDGSSYYRVEVGREIDFRGINAMTYGSGSTADEHVITHHHHQEGLSLELSLAQPNVEGADN</sequence>
<keyword evidence="4" id="KW-0804">Transcription</keyword>
<evidence type="ECO:0000256" key="4">
    <source>
        <dbReference type="ARBA" id="ARBA00023163"/>
    </source>
</evidence>
<dbReference type="CDD" id="cd10017">
    <property type="entry name" value="B3_DNA"/>
    <property type="match status" value="1"/>
</dbReference>
<dbReference type="Proteomes" id="UP000701853">
    <property type="component" value="Chromosome 2"/>
</dbReference>
<dbReference type="EMBL" id="JAHUZN010000002">
    <property type="protein sequence ID" value="KAG8500186.1"/>
    <property type="molecule type" value="Genomic_DNA"/>
</dbReference>
<evidence type="ECO:0000313" key="7">
    <source>
        <dbReference type="EMBL" id="KAG8500186.1"/>
    </source>
</evidence>
<dbReference type="PROSITE" id="PS50863">
    <property type="entry name" value="B3"/>
    <property type="match status" value="1"/>
</dbReference>
<name>A0A8J5Z3Z2_9ROSI</name>
<organism evidence="7 8">
    <name type="scientific">Gossypium anomalum</name>
    <dbReference type="NCBI Taxonomy" id="47600"/>
    <lineage>
        <taxon>Eukaryota</taxon>
        <taxon>Viridiplantae</taxon>
        <taxon>Streptophyta</taxon>
        <taxon>Embryophyta</taxon>
        <taxon>Tracheophyta</taxon>
        <taxon>Spermatophyta</taxon>
        <taxon>Magnoliopsida</taxon>
        <taxon>eudicotyledons</taxon>
        <taxon>Gunneridae</taxon>
        <taxon>Pentapetalae</taxon>
        <taxon>rosids</taxon>
        <taxon>malvids</taxon>
        <taxon>Malvales</taxon>
        <taxon>Malvaceae</taxon>
        <taxon>Malvoideae</taxon>
        <taxon>Gossypium</taxon>
    </lineage>
</organism>
<dbReference type="InterPro" id="IPR015300">
    <property type="entry name" value="DNA-bd_pseudobarrel_sf"/>
</dbReference>
<dbReference type="SUPFAM" id="SSF101936">
    <property type="entry name" value="DNA-binding pseudobarrel domain"/>
    <property type="match status" value="1"/>
</dbReference>
<keyword evidence="2" id="KW-0805">Transcription regulation</keyword>
<reference evidence="7 8" key="1">
    <citation type="journal article" date="2021" name="bioRxiv">
        <title>The Gossypium anomalum genome as a resource for cotton improvement and evolutionary analysis of hybrid incompatibility.</title>
        <authorList>
            <person name="Grover C.E."/>
            <person name="Yuan D."/>
            <person name="Arick M.A."/>
            <person name="Miller E.R."/>
            <person name="Hu G."/>
            <person name="Peterson D.G."/>
            <person name="Wendel J.F."/>
            <person name="Udall J.A."/>
        </authorList>
    </citation>
    <scope>NUCLEOTIDE SEQUENCE [LARGE SCALE GENOMIC DNA]</scope>
    <source>
        <strain evidence="7">JFW-Udall</strain>
        <tissue evidence="7">Leaf</tissue>
    </source>
</reference>
<dbReference type="GO" id="GO:0003677">
    <property type="term" value="F:DNA binding"/>
    <property type="evidence" value="ECO:0007669"/>
    <property type="project" value="UniProtKB-KW"/>
</dbReference>
<keyword evidence="5" id="KW-0539">Nucleus</keyword>
<accession>A0A8J5Z3Z2</accession>
<keyword evidence="3" id="KW-0238">DNA-binding</keyword>
<evidence type="ECO:0000256" key="5">
    <source>
        <dbReference type="ARBA" id="ARBA00023242"/>
    </source>
</evidence>
<dbReference type="InterPro" id="IPR003340">
    <property type="entry name" value="B3_DNA-bd"/>
</dbReference>
<keyword evidence="8" id="KW-1185">Reference proteome</keyword>
<dbReference type="GO" id="GO:0005634">
    <property type="term" value="C:nucleus"/>
    <property type="evidence" value="ECO:0007669"/>
    <property type="project" value="UniProtKB-SubCell"/>
</dbReference>